<dbReference type="EMBL" id="FOSZ01000004">
    <property type="protein sequence ID" value="SFL02815.1"/>
    <property type="molecule type" value="Genomic_DNA"/>
</dbReference>
<dbReference type="OrthoDB" id="7737345at2"/>
<sequence length="255" mass="26682">MKNSILFGSLVLAISASVAQAAELTSVEARIAYERSEAVGLDFNSWNIAGDATVSLSESFDLNFGIARANPSNTIGGVNNLTRLSFGGQLDVSETTFVGAFVDSTYVSGGGSDWAFVYGLEGGVEVDKIAASAFIGQGDYDALGAPAKSLVYGVDVGYSVSDTLDFGAFYLREDMDTSFDMAQYGLSVGNQFSMGGNTPVYLSAHLSRIDGSGANATQFGLSLSFALQGDASLGRKTFSRTSVFHNTWSSIGGLF</sequence>
<dbReference type="STRING" id="1280847.SAMN04488036_104154"/>
<gene>
    <name evidence="2" type="ORF">SAMN04488036_104154</name>
</gene>
<protein>
    <recommendedName>
        <fullName evidence="4">Porin</fullName>
    </recommendedName>
</protein>
<proteinExistence type="predicted"/>
<accession>A0A1I4EAP0</accession>
<organism evidence="2 3">
    <name type="scientific">Shimia haliotis</name>
    <dbReference type="NCBI Taxonomy" id="1280847"/>
    <lineage>
        <taxon>Bacteria</taxon>
        <taxon>Pseudomonadati</taxon>
        <taxon>Pseudomonadota</taxon>
        <taxon>Alphaproteobacteria</taxon>
        <taxon>Rhodobacterales</taxon>
        <taxon>Roseobacteraceae</taxon>
    </lineage>
</organism>
<evidence type="ECO:0000313" key="2">
    <source>
        <dbReference type="EMBL" id="SFL02815.1"/>
    </source>
</evidence>
<dbReference type="RefSeq" id="WP_093323820.1">
    <property type="nucleotide sequence ID" value="NZ_FOSZ01000004.1"/>
</dbReference>
<dbReference type="AlphaFoldDB" id="A0A1I4EAP0"/>
<evidence type="ECO:0000313" key="3">
    <source>
        <dbReference type="Proteomes" id="UP000198851"/>
    </source>
</evidence>
<evidence type="ECO:0000256" key="1">
    <source>
        <dbReference type="SAM" id="SignalP"/>
    </source>
</evidence>
<keyword evidence="1" id="KW-0732">Signal</keyword>
<dbReference type="Proteomes" id="UP000198851">
    <property type="component" value="Unassembled WGS sequence"/>
</dbReference>
<feature type="signal peptide" evidence="1">
    <location>
        <begin position="1"/>
        <end position="21"/>
    </location>
</feature>
<evidence type="ECO:0008006" key="4">
    <source>
        <dbReference type="Google" id="ProtNLM"/>
    </source>
</evidence>
<feature type="chain" id="PRO_5011436022" description="Porin" evidence="1">
    <location>
        <begin position="22"/>
        <end position="255"/>
    </location>
</feature>
<name>A0A1I4EAP0_9RHOB</name>
<reference evidence="3" key="1">
    <citation type="submission" date="2016-10" db="EMBL/GenBank/DDBJ databases">
        <authorList>
            <person name="Varghese N."/>
            <person name="Submissions S."/>
        </authorList>
    </citation>
    <scope>NUCLEOTIDE SEQUENCE [LARGE SCALE GENOMIC DNA]</scope>
    <source>
        <strain evidence="3">DSM 28453</strain>
    </source>
</reference>
<keyword evidence="3" id="KW-1185">Reference proteome</keyword>
<dbReference type="SUPFAM" id="SSF56935">
    <property type="entry name" value="Porins"/>
    <property type="match status" value="1"/>
</dbReference>